<keyword evidence="3" id="KW-0808">Transferase</keyword>
<dbReference type="PANTHER" id="PTHR45947">
    <property type="entry name" value="SULFOQUINOVOSYL TRANSFERASE SQD2"/>
    <property type="match status" value="1"/>
</dbReference>
<evidence type="ECO:0000259" key="1">
    <source>
        <dbReference type="Pfam" id="PF00534"/>
    </source>
</evidence>
<dbReference type="AlphaFoldDB" id="A0A0G0GP03"/>
<evidence type="ECO:0000259" key="2">
    <source>
        <dbReference type="Pfam" id="PF13439"/>
    </source>
</evidence>
<dbReference type="Pfam" id="PF00534">
    <property type="entry name" value="Glycos_transf_1"/>
    <property type="match status" value="1"/>
</dbReference>
<evidence type="ECO:0000313" key="4">
    <source>
        <dbReference type="Proteomes" id="UP000034849"/>
    </source>
</evidence>
<dbReference type="STRING" id="1619046.US42_C0004G0029"/>
<feature type="domain" description="Glycosyl transferase family 1" evidence="1">
    <location>
        <begin position="199"/>
        <end position="358"/>
    </location>
</feature>
<dbReference type="InterPro" id="IPR050194">
    <property type="entry name" value="Glycosyltransferase_grp1"/>
</dbReference>
<dbReference type="Pfam" id="PF13439">
    <property type="entry name" value="Glyco_transf_4"/>
    <property type="match status" value="1"/>
</dbReference>
<reference evidence="3 4" key="1">
    <citation type="journal article" date="2015" name="Nature">
        <title>rRNA introns, odd ribosomes, and small enigmatic genomes across a large radiation of phyla.</title>
        <authorList>
            <person name="Brown C.T."/>
            <person name="Hug L.A."/>
            <person name="Thomas B.C."/>
            <person name="Sharon I."/>
            <person name="Castelle C.J."/>
            <person name="Singh A."/>
            <person name="Wilkins M.J."/>
            <person name="Williams K.H."/>
            <person name="Banfield J.F."/>
        </authorList>
    </citation>
    <scope>NUCLEOTIDE SEQUENCE [LARGE SCALE GENOMIC DNA]</scope>
</reference>
<accession>A0A0G0GP03</accession>
<evidence type="ECO:0000313" key="3">
    <source>
        <dbReference type="EMBL" id="KKQ27890.1"/>
    </source>
</evidence>
<dbReference type="CDD" id="cd03801">
    <property type="entry name" value="GT4_PimA-like"/>
    <property type="match status" value="1"/>
</dbReference>
<dbReference type="GO" id="GO:0016757">
    <property type="term" value="F:glycosyltransferase activity"/>
    <property type="evidence" value="ECO:0007669"/>
    <property type="project" value="InterPro"/>
</dbReference>
<organism evidence="3 4">
    <name type="scientific">Candidatus Magasanikbacteria bacterium GW2011_GWC2_37_14</name>
    <dbReference type="NCBI Taxonomy" id="1619046"/>
    <lineage>
        <taxon>Bacteria</taxon>
        <taxon>Candidatus Magasanikiibacteriota</taxon>
    </lineage>
</organism>
<protein>
    <submittedName>
        <fullName evidence="3">Glycosyltransferase</fullName>
    </submittedName>
</protein>
<name>A0A0G0GP03_9BACT</name>
<gene>
    <name evidence="3" type="ORF">US42_C0004G0029</name>
</gene>
<dbReference type="EMBL" id="LBSX01000004">
    <property type="protein sequence ID" value="KKQ27890.1"/>
    <property type="molecule type" value="Genomic_DNA"/>
</dbReference>
<dbReference type="Gene3D" id="3.40.50.2000">
    <property type="entry name" value="Glycogen Phosphorylase B"/>
    <property type="match status" value="2"/>
</dbReference>
<proteinExistence type="predicted"/>
<dbReference type="Proteomes" id="UP000034849">
    <property type="component" value="Unassembled WGS sequence"/>
</dbReference>
<dbReference type="InterPro" id="IPR028098">
    <property type="entry name" value="Glyco_trans_4-like_N"/>
</dbReference>
<dbReference type="PANTHER" id="PTHR45947:SF3">
    <property type="entry name" value="SULFOQUINOVOSYL TRANSFERASE SQD2"/>
    <property type="match status" value="1"/>
</dbReference>
<comment type="caution">
    <text evidence="3">The sequence shown here is derived from an EMBL/GenBank/DDBJ whole genome shotgun (WGS) entry which is preliminary data.</text>
</comment>
<dbReference type="InterPro" id="IPR001296">
    <property type="entry name" value="Glyco_trans_1"/>
</dbReference>
<dbReference type="SUPFAM" id="SSF53756">
    <property type="entry name" value="UDP-Glycosyltransferase/glycogen phosphorylase"/>
    <property type="match status" value="1"/>
</dbReference>
<feature type="domain" description="Glycosyltransferase subfamily 4-like N-terminal" evidence="2">
    <location>
        <begin position="14"/>
        <end position="187"/>
    </location>
</feature>
<sequence length="397" mass="44741">MKILITTGIYPPDIGGPARMIEKMAEELSNNNFKIEILTFGDEGLVENGKYKVFKVSKKKSKISQKIKYAFWLFRLAKKSDLIYTFDLYTAGFFSWLIGKIILRKKLVVRFAGDSAWEIANNRGYTSDDILNFQNKFYGIYIAVIKKFRNLILRGADKVVCVSEFMGDLAEKIGVAKNKIEVIYNSVEFLDFSNKSKNNLISELDLPTESKIIVTAGRLVPWKGVAGLIKSLKIIKNTPIGKNLKLLVIGDGPELENLKKLAGEEGVLESVHFTGLISLNKVIEYYKLADVFVLNSNYEGLSHTLLEVLSLGIPVVASNVGGNPELVENNKNGVLISYNDLSAISSAIVRILTEEKWKSDEYKKECAKILEKFTWKNNIEKTINLLKNIYHEQSTFN</sequence>